<name>A0A7W7ZDZ6_9BACT</name>
<accession>A0A7W7ZDZ6</accession>
<comment type="caution">
    <text evidence="1">The sequence shown here is derived from an EMBL/GenBank/DDBJ whole genome shotgun (WGS) entry which is preliminary data.</text>
</comment>
<gene>
    <name evidence="1" type="ORF">HDF16_002302</name>
</gene>
<organism evidence="1 2">
    <name type="scientific">Granulicella aggregans</name>
    <dbReference type="NCBI Taxonomy" id="474949"/>
    <lineage>
        <taxon>Bacteria</taxon>
        <taxon>Pseudomonadati</taxon>
        <taxon>Acidobacteriota</taxon>
        <taxon>Terriglobia</taxon>
        <taxon>Terriglobales</taxon>
        <taxon>Acidobacteriaceae</taxon>
        <taxon>Granulicella</taxon>
    </lineage>
</organism>
<proteinExistence type="predicted"/>
<dbReference type="EMBL" id="JACHIP010000003">
    <property type="protein sequence ID" value="MBB5057596.1"/>
    <property type="molecule type" value="Genomic_DNA"/>
</dbReference>
<reference evidence="1 2" key="1">
    <citation type="submission" date="2020-08" db="EMBL/GenBank/DDBJ databases">
        <title>Genomic Encyclopedia of Type Strains, Phase IV (KMG-V): Genome sequencing to study the core and pangenomes of soil and plant-associated prokaryotes.</title>
        <authorList>
            <person name="Whitman W."/>
        </authorList>
    </citation>
    <scope>NUCLEOTIDE SEQUENCE [LARGE SCALE GENOMIC DNA]</scope>
    <source>
        <strain evidence="1 2">M8UP14</strain>
    </source>
</reference>
<keyword evidence="2" id="KW-1185">Reference proteome</keyword>
<sequence>MDVSKRPIRSLWKPVEKWLKKRTKCGLKWSGMLEIDRSGRAKVVQVGDLTPKVVKVKGFVGPNA</sequence>
<protein>
    <submittedName>
        <fullName evidence="1">ABC-type transporter Mla MlaB component</fullName>
    </submittedName>
</protein>
<evidence type="ECO:0000313" key="2">
    <source>
        <dbReference type="Proteomes" id="UP000540989"/>
    </source>
</evidence>
<evidence type="ECO:0000313" key="1">
    <source>
        <dbReference type="EMBL" id="MBB5057596.1"/>
    </source>
</evidence>
<dbReference type="Proteomes" id="UP000540989">
    <property type="component" value="Unassembled WGS sequence"/>
</dbReference>
<dbReference type="AlphaFoldDB" id="A0A7W7ZDZ6"/>